<keyword evidence="1" id="KW-0479">Metal-binding</keyword>
<evidence type="ECO:0000256" key="1">
    <source>
        <dbReference type="PROSITE-ProRule" id="PRU00453"/>
    </source>
</evidence>
<dbReference type="OrthoDB" id="18412at2759"/>
<keyword evidence="4" id="KW-1185">Reference proteome</keyword>
<feature type="domain" description="HIT-type" evidence="2">
    <location>
        <begin position="32"/>
        <end position="64"/>
    </location>
</feature>
<name>A0A553NZV1_TIGCA</name>
<dbReference type="Gene3D" id="3.30.60.190">
    <property type="match status" value="1"/>
</dbReference>
<sequence length="183" mass="20634">MGTFYPSRNMSSPAPCSSWPLSSPSPAALILCRVCQVQDKKYLCPRCRSPYCSVTCYKAHQESCQPSAPEQDPAKDLGGHSSLIYTEDEAVVVPHEHLEQLAHSEELKRVLANPELRRFLTFMNTTHNPKGFMNLAMQEPLFLEFANICLKVLHPELNEGEEPSLEQVQEFVQETIEQAQEDA</sequence>
<proteinExistence type="predicted"/>
<dbReference type="OMA" id="PCASAKS"/>
<dbReference type="Pfam" id="PF21373">
    <property type="entry name" value="ZNHIT3_C"/>
    <property type="match status" value="1"/>
</dbReference>
<gene>
    <name evidence="3" type="ORF">TCAL_02449</name>
</gene>
<dbReference type="InterPro" id="IPR007529">
    <property type="entry name" value="Znf_HIT"/>
</dbReference>
<reference evidence="3 4" key="1">
    <citation type="journal article" date="2018" name="Nat. Ecol. Evol.">
        <title>Genomic signatures of mitonuclear coevolution across populations of Tigriopus californicus.</title>
        <authorList>
            <person name="Barreto F.S."/>
            <person name="Watson E.T."/>
            <person name="Lima T.G."/>
            <person name="Willett C.S."/>
            <person name="Edmands S."/>
            <person name="Li W."/>
            <person name="Burton R.S."/>
        </authorList>
    </citation>
    <scope>NUCLEOTIDE SEQUENCE [LARGE SCALE GENOMIC DNA]</scope>
    <source>
        <strain evidence="3 4">San Diego</strain>
    </source>
</reference>
<evidence type="ECO:0000313" key="3">
    <source>
        <dbReference type="EMBL" id="TRY70970.1"/>
    </source>
</evidence>
<dbReference type="CDD" id="cd23024">
    <property type="entry name" value="zf-HIT_ZNHIT2-3"/>
    <property type="match status" value="1"/>
</dbReference>
<dbReference type="PROSITE" id="PS51083">
    <property type="entry name" value="ZF_HIT"/>
    <property type="match status" value="1"/>
</dbReference>
<dbReference type="Proteomes" id="UP000318571">
    <property type="component" value="Chromosome 9"/>
</dbReference>
<comment type="caution">
    <text evidence="3">The sequence shown here is derived from an EMBL/GenBank/DDBJ whole genome shotgun (WGS) entry which is preliminary data.</text>
</comment>
<dbReference type="Pfam" id="PF04438">
    <property type="entry name" value="zf-HIT"/>
    <property type="match status" value="1"/>
</dbReference>
<keyword evidence="1" id="KW-0863">Zinc-finger</keyword>
<accession>A0A553NZV1</accession>
<protein>
    <recommendedName>
        <fullName evidence="2">HIT-type domain-containing protein</fullName>
    </recommendedName>
</protein>
<evidence type="ECO:0000259" key="2">
    <source>
        <dbReference type="PROSITE" id="PS51083"/>
    </source>
</evidence>
<dbReference type="GO" id="GO:0008270">
    <property type="term" value="F:zinc ion binding"/>
    <property type="evidence" value="ECO:0007669"/>
    <property type="project" value="UniProtKB-UniRule"/>
</dbReference>
<dbReference type="STRING" id="6832.A0A553NZV1"/>
<dbReference type="InterPro" id="IPR048371">
    <property type="entry name" value="ZNHIT3_C"/>
</dbReference>
<organism evidence="3 4">
    <name type="scientific">Tigriopus californicus</name>
    <name type="common">Marine copepod</name>
    <dbReference type="NCBI Taxonomy" id="6832"/>
    <lineage>
        <taxon>Eukaryota</taxon>
        <taxon>Metazoa</taxon>
        <taxon>Ecdysozoa</taxon>
        <taxon>Arthropoda</taxon>
        <taxon>Crustacea</taxon>
        <taxon>Multicrustacea</taxon>
        <taxon>Hexanauplia</taxon>
        <taxon>Copepoda</taxon>
        <taxon>Harpacticoida</taxon>
        <taxon>Harpacticidae</taxon>
        <taxon>Tigriopus</taxon>
    </lineage>
</organism>
<dbReference type="AlphaFoldDB" id="A0A553NZV1"/>
<dbReference type="EMBL" id="VCGU01000009">
    <property type="protein sequence ID" value="TRY70970.1"/>
    <property type="molecule type" value="Genomic_DNA"/>
</dbReference>
<evidence type="ECO:0000313" key="4">
    <source>
        <dbReference type="Proteomes" id="UP000318571"/>
    </source>
</evidence>
<keyword evidence="1" id="KW-0862">Zinc</keyword>
<dbReference type="SUPFAM" id="SSF144232">
    <property type="entry name" value="HIT/MYND zinc finger-like"/>
    <property type="match status" value="1"/>
</dbReference>